<gene>
    <name evidence="2" type="ORF">VISI1226_08554</name>
</gene>
<dbReference type="PANTHER" id="PTHR33594:SF1">
    <property type="entry name" value="HD_PDEASE DOMAIN-CONTAINING PROTEIN"/>
    <property type="match status" value="1"/>
</dbReference>
<dbReference type="eggNOG" id="COG1418">
    <property type="taxonomic scope" value="Bacteria"/>
</dbReference>
<dbReference type="Proteomes" id="UP000006228">
    <property type="component" value="Unassembled WGS sequence"/>
</dbReference>
<dbReference type="InterPro" id="IPR006674">
    <property type="entry name" value="HD_domain"/>
</dbReference>
<accession>E8MDH8</accession>
<dbReference type="Gene3D" id="1.10.3210.50">
    <property type="match status" value="1"/>
</dbReference>
<organism evidence="2 3">
    <name type="scientific">Vibrio sinaloensis DSM 21326</name>
    <dbReference type="NCBI Taxonomy" id="945550"/>
    <lineage>
        <taxon>Bacteria</taxon>
        <taxon>Pseudomonadati</taxon>
        <taxon>Pseudomonadota</taxon>
        <taxon>Gammaproteobacteria</taxon>
        <taxon>Vibrionales</taxon>
        <taxon>Vibrionaceae</taxon>
        <taxon>Vibrio</taxon>
        <taxon>Vibrio oreintalis group</taxon>
    </lineage>
</organism>
<keyword evidence="2" id="KW-0378">Hydrolase</keyword>
<dbReference type="InterPro" id="IPR003607">
    <property type="entry name" value="HD/PDEase_dom"/>
</dbReference>
<evidence type="ECO:0000259" key="1">
    <source>
        <dbReference type="PROSITE" id="PS51831"/>
    </source>
</evidence>
<dbReference type="SUPFAM" id="SSF109604">
    <property type="entry name" value="HD-domain/PDEase-like"/>
    <property type="match status" value="1"/>
</dbReference>
<feature type="domain" description="HD" evidence="1">
    <location>
        <begin position="24"/>
        <end position="128"/>
    </location>
</feature>
<dbReference type="GO" id="GO:0016787">
    <property type="term" value="F:hydrolase activity"/>
    <property type="evidence" value="ECO:0007669"/>
    <property type="project" value="UniProtKB-KW"/>
</dbReference>
<sequence>MEVNWEAQFIEFVTKEMQQDAAHDLQHVLRVAKTAKALAQEEAAQMQVVLPAAYLHDCVSLPKNHPERSLSSRYAADKALGFLREIGYPSTYFDGIHHAILTHSFSADIPPQTLEAKIVQDADRLDALGAIGVARCIQVSTALGTGLYSADDPICRRRVPNDKQFAVDHFYTKLFKLKDKMHTRSAIKHAEQRVAFMKNFLAQLEREVKLETED</sequence>
<protein>
    <submittedName>
        <fullName evidence="2">Metal-dependent phosphohydrolase with HD region, subdomain</fullName>
    </submittedName>
</protein>
<name>E8MDH8_PHOS4</name>
<dbReference type="PROSITE" id="PS51831">
    <property type="entry name" value="HD"/>
    <property type="match status" value="1"/>
</dbReference>
<comment type="caution">
    <text evidence="2">The sequence shown here is derived from an EMBL/GenBank/DDBJ whole genome shotgun (WGS) entry which is preliminary data.</text>
</comment>
<reference evidence="2 3" key="1">
    <citation type="journal article" date="2012" name="Int. J. Syst. Evol. Microbiol.">
        <title>Vibrio caribbeanicus sp. nov., isolated from the marine sponge Scleritoderma cyanea.</title>
        <authorList>
            <person name="Hoffmann M."/>
            <person name="Monday S.R."/>
            <person name="Allard M.W."/>
            <person name="Strain E.A."/>
            <person name="Whittaker P."/>
            <person name="Naum M."/>
            <person name="McCarthy P.J."/>
            <person name="Lopez J.V."/>
            <person name="Fischer M."/>
            <person name="Brown E.W."/>
        </authorList>
    </citation>
    <scope>NUCLEOTIDE SEQUENCE [LARGE SCALE GENOMIC DNA]</scope>
    <source>
        <strain evidence="3">DSMZ 21326</strain>
    </source>
</reference>
<dbReference type="PANTHER" id="PTHR33594">
    <property type="entry name" value="SUPERFAMILY HYDROLASE, PUTATIVE (AFU_ORTHOLOGUE AFUA_1G03035)-RELATED"/>
    <property type="match status" value="1"/>
</dbReference>
<evidence type="ECO:0000313" key="2">
    <source>
        <dbReference type="EMBL" id="EGA67964.1"/>
    </source>
</evidence>
<dbReference type="EMBL" id="AEVT01000122">
    <property type="protein sequence ID" value="EGA67964.1"/>
    <property type="molecule type" value="Genomic_DNA"/>
</dbReference>
<evidence type="ECO:0000313" key="3">
    <source>
        <dbReference type="Proteomes" id="UP000006228"/>
    </source>
</evidence>
<dbReference type="Pfam" id="PF01966">
    <property type="entry name" value="HD"/>
    <property type="match status" value="1"/>
</dbReference>
<dbReference type="AlphaFoldDB" id="E8MDH8"/>
<dbReference type="CDD" id="cd00077">
    <property type="entry name" value="HDc"/>
    <property type="match status" value="1"/>
</dbReference>
<dbReference type="SMART" id="SM00471">
    <property type="entry name" value="HDc"/>
    <property type="match status" value="1"/>
</dbReference>
<proteinExistence type="predicted"/>